<comment type="caution">
    <text evidence="2">The sequence shown here is derived from an EMBL/GenBank/DDBJ whole genome shotgun (WGS) entry which is preliminary data.</text>
</comment>
<evidence type="ECO:0000313" key="2">
    <source>
        <dbReference type="EMBL" id="NJW54044.1"/>
    </source>
</evidence>
<evidence type="ECO:0000313" key="3">
    <source>
        <dbReference type="Proteomes" id="UP000703674"/>
    </source>
</evidence>
<dbReference type="InterPro" id="IPR029044">
    <property type="entry name" value="Nucleotide-diphossugar_trans"/>
</dbReference>
<dbReference type="Pfam" id="PF00535">
    <property type="entry name" value="Glycos_transf_2"/>
    <property type="match status" value="1"/>
</dbReference>
<dbReference type="RefSeq" id="WP_168139130.1">
    <property type="nucleotide sequence ID" value="NZ_JAAVJR010000010.1"/>
</dbReference>
<sequence>MKSIAIIIPFFNEAERFTVEEYETSFAPYSELTFLLVNDGSSDGTGHLLNKLALKLSNVQVLHLEKNQGKAEAVRKGSLKLLDQGKFEFIGYFDADLATPLSQLTLFREAMQNPGNQLWFGSRIKRAGAEILRNPTRHYSGRVIATIVNIFILKIPIYDTQCGAKILTRKIASEVFENPFISRWFFDIEIVARLQQVYSRQELKKMIFEIPLTKWTEKGSTKIRVKDILLIPLHLIKIRMKYS</sequence>
<dbReference type="PANTHER" id="PTHR10859:SF91">
    <property type="entry name" value="DOLICHYL-PHOSPHATE BETA-GLUCOSYLTRANSFERASE"/>
    <property type="match status" value="1"/>
</dbReference>
<dbReference type="EMBL" id="JAAVJR010000010">
    <property type="protein sequence ID" value="NJW54044.1"/>
    <property type="molecule type" value="Genomic_DNA"/>
</dbReference>
<name>A0ABX1D300_9FLAO</name>
<proteinExistence type="predicted"/>
<dbReference type="InterPro" id="IPR001173">
    <property type="entry name" value="Glyco_trans_2-like"/>
</dbReference>
<dbReference type="PANTHER" id="PTHR10859">
    <property type="entry name" value="GLYCOSYL TRANSFERASE"/>
    <property type="match status" value="1"/>
</dbReference>
<dbReference type="Proteomes" id="UP000703674">
    <property type="component" value="Unassembled WGS sequence"/>
</dbReference>
<gene>
    <name evidence="2" type="ORF">HC175_14075</name>
</gene>
<protein>
    <submittedName>
        <fullName evidence="2">Glycosyltransferase</fullName>
    </submittedName>
</protein>
<reference evidence="2 3" key="1">
    <citation type="submission" date="2020-03" db="EMBL/GenBank/DDBJ databases">
        <title>Salinimicrobium sp. nov, isolated from SCS.</title>
        <authorList>
            <person name="Cao W.R."/>
        </authorList>
    </citation>
    <scope>NUCLEOTIDE SEQUENCE [LARGE SCALE GENOMIC DNA]</scope>
    <source>
        <strain evidence="3">J15B91</strain>
    </source>
</reference>
<organism evidence="2 3">
    <name type="scientific">Salinimicrobium oceani</name>
    <dbReference type="NCBI Taxonomy" id="2722702"/>
    <lineage>
        <taxon>Bacteria</taxon>
        <taxon>Pseudomonadati</taxon>
        <taxon>Bacteroidota</taxon>
        <taxon>Flavobacteriia</taxon>
        <taxon>Flavobacteriales</taxon>
        <taxon>Flavobacteriaceae</taxon>
        <taxon>Salinimicrobium</taxon>
    </lineage>
</organism>
<dbReference type="Gene3D" id="3.90.550.10">
    <property type="entry name" value="Spore Coat Polysaccharide Biosynthesis Protein SpsA, Chain A"/>
    <property type="match status" value="1"/>
</dbReference>
<keyword evidence="3" id="KW-1185">Reference proteome</keyword>
<accession>A0ABX1D300</accession>
<feature type="domain" description="Glycosyltransferase 2-like" evidence="1">
    <location>
        <begin position="6"/>
        <end position="176"/>
    </location>
</feature>
<evidence type="ECO:0000259" key="1">
    <source>
        <dbReference type="Pfam" id="PF00535"/>
    </source>
</evidence>
<dbReference type="SUPFAM" id="SSF53448">
    <property type="entry name" value="Nucleotide-diphospho-sugar transferases"/>
    <property type="match status" value="1"/>
</dbReference>